<name>A0A914WXU0_9BILA</name>
<feature type="domain" description="DM10" evidence="6">
    <location>
        <begin position="234"/>
        <end position="339"/>
    </location>
</feature>
<dbReference type="GO" id="GO:0005930">
    <property type="term" value="C:axoneme"/>
    <property type="evidence" value="ECO:0007669"/>
    <property type="project" value="UniProtKB-SubCell"/>
</dbReference>
<keyword evidence="5" id="KW-0966">Cell projection</keyword>
<evidence type="ECO:0000313" key="8">
    <source>
        <dbReference type="WBParaSite" id="PSAMB.scaffold524size48024.g6557.t1"/>
    </source>
</evidence>
<dbReference type="InterPro" id="IPR006602">
    <property type="entry name" value="DM10_dom"/>
</dbReference>
<dbReference type="SMART" id="SM00676">
    <property type="entry name" value="DM10"/>
    <property type="match status" value="2"/>
</dbReference>
<reference evidence="8" key="1">
    <citation type="submission" date="2022-11" db="UniProtKB">
        <authorList>
            <consortium name="WormBaseParasite"/>
        </authorList>
    </citation>
    <scope>IDENTIFICATION</scope>
</reference>
<sequence length="468" mass="54964">MDSGYPVFDDYLPWSSGYYPRSNTLQYNNGFMVPRDVALQNSRHFRTQPTPDDDAKIARSAVEKQKRVMSPFVPNYVKLDNQVLMFNGYFEDPVFYNDHEIHRIRPVKIYYHLIDDTISVTEPAVENSGLMQGRIFRRQKVPKNSKILGSQMWHWSDMNIGMDVDFFSRTYRITSCDPFTTNYLKNYGIRVNSPELIPSDPWMQQRWEKNDRSSSRTNMIEASAIDSLPTVPAPEKLILYGAWLDKTGDHYNRQLKRFFELTVFTKDDTVMVSEFTNGLENPLFLKRMLIPRPDSEGKQQSHYRALDFRPGVWINLFERAVYLYDCDNNSTRPYLQQQFGDTNFRLRVDSALARGPPAAFINSNIPHSLKFKADMVNPPAYYSGLTFIITYEVDKQKITIYEQGKRHKWSHGRSFLETVDAKEIRVNDLRVGAIIPIYRWQFYLTEADHRTQDFMRSEDSTYEEFELT</sequence>
<evidence type="ECO:0000256" key="1">
    <source>
        <dbReference type="ARBA" id="ARBA00004430"/>
    </source>
</evidence>
<keyword evidence="3" id="KW-0677">Repeat</keyword>
<comment type="subcellular location">
    <subcellularLocation>
        <location evidence="1">Cytoplasm</location>
        <location evidence="1">Cytoskeleton</location>
        <location evidence="1">Cilium axoneme</location>
    </subcellularLocation>
</comment>
<dbReference type="GO" id="GO:0060285">
    <property type="term" value="P:cilium-dependent cell motility"/>
    <property type="evidence" value="ECO:0007669"/>
    <property type="project" value="TreeGrafter"/>
</dbReference>
<evidence type="ECO:0000259" key="6">
    <source>
        <dbReference type="PROSITE" id="PS51336"/>
    </source>
</evidence>
<evidence type="ECO:0000256" key="3">
    <source>
        <dbReference type="ARBA" id="ARBA00022737"/>
    </source>
</evidence>
<dbReference type="PANTHER" id="PTHR12086">
    <property type="entry name" value="EF-HAND DOMAIN C-TERMINAL CONTAINING PROTEIN"/>
    <property type="match status" value="1"/>
</dbReference>
<keyword evidence="7" id="KW-1185">Reference proteome</keyword>
<protein>
    <submittedName>
        <fullName evidence="8">DM10 domain-containing protein</fullName>
    </submittedName>
</protein>
<evidence type="ECO:0000313" key="7">
    <source>
        <dbReference type="Proteomes" id="UP000887566"/>
    </source>
</evidence>
<dbReference type="Proteomes" id="UP000887566">
    <property type="component" value="Unplaced"/>
</dbReference>
<keyword evidence="4" id="KW-0206">Cytoskeleton</keyword>
<dbReference type="PANTHER" id="PTHR12086:SF9">
    <property type="entry name" value="EF-HAND DOMAIN-CONTAINING PROTEIN 1"/>
    <property type="match status" value="1"/>
</dbReference>
<dbReference type="AlphaFoldDB" id="A0A914WXU0"/>
<dbReference type="PROSITE" id="PS51336">
    <property type="entry name" value="DM10"/>
    <property type="match status" value="3"/>
</dbReference>
<organism evidence="7 8">
    <name type="scientific">Plectus sambesii</name>
    <dbReference type="NCBI Taxonomy" id="2011161"/>
    <lineage>
        <taxon>Eukaryota</taxon>
        <taxon>Metazoa</taxon>
        <taxon>Ecdysozoa</taxon>
        <taxon>Nematoda</taxon>
        <taxon>Chromadorea</taxon>
        <taxon>Plectida</taxon>
        <taxon>Plectina</taxon>
        <taxon>Plectoidea</taxon>
        <taxon>Plectidae</taxon>
        <taxon>Plectus</taxon>
    </lineage>
</organism>
<evidence type="ECO:0000256" key="5">
    <source>
        <dbReference type="ARBA" id="ARBA00023273"/>
    </source>
</evidence>
<proteinExistence type="predicted"/>
<dbReference type="GO" id="GO:0000281">
    <property type="term" value="P:mitotic cytokinesis"/>
    <property type="evidence" value="ECO:0007669"/>
    <property type="project" value="TreeGrafter"/>
</dbReference>
<dbReference type="InterPro" id="IPR040193">
    <property type="entry name" value="EFHC1/EFHC2/EFHB"/>
</dbReference>
<keyword evidence="2" id="KW-0963">Cytoplasm</keyword>
<dbReference type="GO" id="GO:0072686">
    <property type="term" value="C:mitotic spindle"/>
    <property type="evidence" value="ECO:0007669"/>
    <property type="project" value="TreeGrafter"/>
</dbReference>
<accession>A0A914WXU0</accession>
<evidence type="ECO:0000256" key="4">
    <source>
        <dbReference type="ARBA" id="ARBA00023212"/>
    </source>
</evidence>
<dbReference type="GO" id="GO:0007052">
    <property type="term" value="P:mitotic spindle organization"/>
    <property type="evidence" value="ECO:0007669"/>
    <property type="project" value="TreeGrafter"/>
</dbReference>
<feature type="domain" description="DM10" evidence="6">
    <location>
        <begin position="365"/>
        <end position="459"/>
    </location>
</feature>
<dbReference type="FunFam" id="2.30.29.170:FF:000004">
    <property type="entry name" value="EF-hand domain containing 2"/>
    <property type="match status" value="1"/>
</dbReference>
<dbReference type="GO" id="GO:0043014">
    <property type="term" value="F:alpha-tubulin binding"/>
    <property type="evidence" value="ECO:0007669"/>
    <property type="project" value="TreeGrafter"/>
</dbReference>
<evidence type="ECO:0000256" key="2">
    <source>
        <dbReference type="ARBA" id="ARBA00022490"/>
    </source>
</evidence>
<dbReference type="Gene3D" id="2.30.29.170">
    <property type="match status" value="3"/>
</dbReference>
<feature type="domain" description="DM10" evidence="6">
    <location>
        <begin position="80"/>
        <end position="188"/>
    </location>
</feature>
<dbReference type="WBParaSite" id="PSAMB.scaffold524size48024.g6557.t1">
    <property type="protein sequence ID" value="PSAMB.scaffold524size48024.g6557.t1"/>
    <property type="gene ID" value="PSAMB.scaffold524size48024.g6557"/>
</dbReference>
<dbReference type="Pfam" id="PF06565">
    <property type="entry name" value="DM10_dom"/>
    <property type="match status" value="2"/>
</dbReference>